<keyword evidence="1" id="KW-1185">Reference proteome</keyword>
<dbReference type="OMA" id="NMYNCAL"/>
<organism evidence="1 4">
    <name type="scientific">Acanthaster planci</name>
    <name type="common">Crown-of-thorns starfish</name>
    <dbReference type="NCBI Taxonomy" id="133434"/>
    <lineage>
        <taxon>Eukaryota</taxon>
        <taxon>Metazoa</taxon>
        <taxon>Echinodermata</taxon>
        <taxon>Eleutherozoa</taxon>
        <taxon>Asterozoa</taxon>
        <taxon>Asteroidea</taxon>
        <taxon>Valvatacea</taxon>
        <taxon>Valvatida</taxon>
        <taxon>Acanthasteridae</taxon>
        <taxon>Acanthaster</taxon>
    </lineage>
</organism>
<evidence type="ECO:0000313" key="3">
    <source>
        <dbReference type="RefSeq" id="XP_022085661.1"/>
    </source>
</evidence>
<dbReference type="PANTHER" id="PTHR36693">
    <property type="entry name" value="GH02722P"/>
    <property type="match status" value="1"/>
</dbReference>
<dbReference type="KEGG" id="aplc:110976579"/>
<accession>A0A8B7XZH4</accession>
<sequence>MDAPEDSPPDKSDIQCITVTVRCGGSNVIDSLIMPGCDHWWRSQLFVLSTESKAHTQEVKHLWNMTTNSFKVPKLAESQGTISLADTDSKADPEENDDGTCASLTLNVAMDPMLASCLTMELRRSRSFASSFRCYLLTRIHSRAAADNGGFQIQRRKEQDYGLASDDECCVCRHLYLGLWLSRTRKYFQMEPDIRWSDRMLPQWIRRVQMEEAFSWLSTLGGAYSSLGDNMYNCALEAGRVALRQLYLAECLGDAMLRSRCLLYIALSLMQRGKLAKAKSLVRQQYKFATAKTEYVDTRLVCMCQGIWHHLRHHYAKRKET</sequence>
<dbReference type="OrthoDB" id="121932at2759"/>
<dbReference type="RefSeq" id="XP_022085661.1">
    <property type="nucleotide sequence ID" value="XM_022229969.1"/>
</dbReference>
<name>A0A8B7XZH4_ACAPL</name>
<evidence type="ECO:0000313" key="5">
    <source>
        <dbReference type="RefSeq" id="XP_022085663.1"/>
    </source>
</evidence>
<dbReference type="Pfam" id="PF16065">
    <property type="entry name" value="DUF4807"/>
    <property type="match status" value="1"/>
</dbReference>
<dbReference type="Proteomes" id="UP000694845">
    <property type="component" value="Unplaced"/>
</dbReference>
<dbReference type="RefSeq" id="XP_022085662.1">
    <property type="nucleotide sequence ID" value="XM_022229970.1"/>
</dbReference>
<evidence type="ECO:0000313" key="2">
    <source>
        <dbReference type="RefSeq" id="XP_022085660.1"/>
    </source>
</evidence>
<evidence type="ECO:0000313" key="1">
    <source>
        <dbReference type="Proteomes" id="UP000694845"/>
    </source>
</evidence>
<dbReference type="InterPro" id="IPR032072">
    <property type="entry name" value="DUF4807"/>
</dbReference>
<dbReference type="PANTHER" id="PTHR36693:SF1">
    <property type="entry name" value="GH02722P"/>
    <property type="match status" value="1"/>
</dbReference>
<dbReference type="GeneID" id="110976579"/>
<gene>
    <name evidence="2 3 4 5" type="primary">LOC110976579</name>
</gene>
<dbReference type="AlphaFoldDB" id="A0A8B7XZH4"/>
<proteinExistence type="predicted"/>
<evidence type="ECO:0000313" key="4">
    <source>
        <dbReference type="RefSeq" id="XP_022085662.1"/>
    </source>
</evidence>
<protein>
    <submittedName>
        <fullName evidence="2 3">Uncharacterized protein LOC110976579</fullName>
    </submittedName>
</protein>
<reference evidence="2 3" key="1">
    <citation type="submission" date="2025-04" db="UniProtKB">
        <authorList>
            <consortium name="RefSeq"/>
        </authorList>
    </citation>
    <scope>IDENTIFICATION</scope>
</reference>
<dbReference type="RefSeq" id="XP_022085663.1">
    <property type="nucleotide sequence ID" value="XM_022229971.1"/>
</dbReference>
<dbReference type="RefSeq" id="XP_022085660.1">
    <property type="nucleotide sequence ID" value="XM_022229968.1"/>
</dbReference>